<dbReference type="InterPro" id="IPR055634">
    <property type="entry name" value="DUF7210"/>
</dbReference>
<dbReference type="EMBL" id="JBGEWD010000001">
    <property type="protein sequence ID" value="MEY7998610.1"/>
    <property type="molecule type" value="Genomic_DNA"/>
</dbReference>
<feature type="domain" description="DUF7210" evidence="1">
    <location>
        <begin position="10"/>
        <end position="46"/>
    </location>
</feature>
<dbReference type="Proteomes" id="UP001564657">
    <property type="component" value="Unassembled WGS sequence"/>
</dbReference>
<evidence type="ECO:0000313" key="2">
    <source>
        <dbReference type="EMBL" id="MEY7998610.1"/>
    </source>
</evidence>
<dbReference type="Pfam" id="PF23843">
    <property type="entry name" value="DUF7210"/>
    <property type="match status" value="1"/>
</dbReference>
<proteinExistence type="predicted"/>
<evidence type="ECO:0000259" key="1">
    <source>
        <dbReference type="Pfam" id="PF23843"/>
    </source>
</evidence>
<comment type="caution">
    <text evidence="2">The sequence shown here is derived from an EMBL/GenBank/DDBJ whole genome shotgun (WGS) entry which is preliminary data.</text>
</comment>
<organism evidence="2 3">
    <name type="scientific">Clostridium moutaii</name>
    <dbReference type="NCBI Taxonomy" id="3240932"/>
    <lineage>
        <taxon>Bacteria</taxon>
        <taxon>Bacillati</taxon>
        <taxon>Bacillota</taxon>
        <taxon>Clostridia</taxon>
        <taxon>Eubacteriales</taxon>
        <taxon>Clostridiaceae</taxon>
        <taxon>Clostridium</taxon>
    </lineage>
</organism>
<dbReference type="RefSeq" id="WP_369702508.1">
    <property type="nucleotide sequence ID" value="NZ_JBGEWD010000001.1"/>
</dbReference>
<reference evidence="2 3" key="1">
    <citation type="submission" date="2024-08" db="EMBL/GenBank/DDBJ databases">
        <title>Clostridium lapicellarii sp. nov., and Clostridium renhuaiense sp. nov., two species isolated from the mud in a fermentation cellar used for producing sauce-flavour Chinese liquors.</title>
        <authorList>
            <person name="Yang F."/>
            <person name="Wang H."/>
            <person name="Chen L.Q."/>
            <person name="Zhou N."/>
            <person name="Lu J.J."/>
            <person name="Pu X.X."/>
            <person name="Wan B."/>
            <person name="Wang L."/>
            <person name="Liu S.J."/>
        </authorList>
    </citation>
    <scope>NUCLEOTIDE SEQUENCE [LARGE SCALE GENOMIC DNA]</scope>
    <source>
        <strain evidence="2 3">MT-5</strain>
    </source>
</reference>
<name>A0ABV4BIK7_9CLOT</name>
<keyword evidence="3" id="KW-1185">Reference proteome</keyword>
<evidence type="ECO:0000313" key="3">
    <source>
        <dbReference type="Proteomes" id="UP001564657"/>
    </source>
</evidence>
<sequence>MASTKETMIEVTVKVNIKYDNQIKKAGEKLQIRESDLKEFKDKGYIEYIPQTAAQDPVPPQTPPGK</sequence>
<gene>
    <name evidence="2" type="ORF">AB8U03_00090</name>
</gene>
<accession>A0ABV4BIK7</accession>
<protein>
    <recommendedName>
        <fullName evidence="1">DUF7210 domain-containing protein</fullName>
    </recommendedName>
</protein>